<dbReference type="Gene3D" id="3.40.50.10710">
    <property type="entry name" value="Metallo-hydrolase/oxidoreductase"/>
    <property type="match status" value="1"/>
</dbReference>
<dbReference type="Pfam" id="PF07521">
    <property type="entry name" value="RMMBL"/>
    <property type="match status" value="1"/>
</dbReference>
<dbReference type="InterPro" id="IPR036866">
    <property type="entry name" value="RibonucZ/Hydroxyglut_hydro"/>
</dbReference>
<feature type="domain" description="Metallo-beta-lactamase" evidence="7">
    <location>
        <begin position="15"/>
        <end position="196"/>
    </location>
</feature>
<dbReference type="Pfam" id="PF00753">
    <property type="entry name" value="Lactamase_B"/>
    <property type="match status" value="1"/>
</dbReference>
<dbReference type="GO" id="GO:0003723">
    <property type="term" value="F:RNA binding"/>
    <property type="evidence" value="ECO:0007669"/>
    <property type="project" value="UniProtKB-KW"/>
</dbReference>
<dbReference type="SMART" id="SM00849">
    <property type="entry name" value="Lactamase_B"/>
    <property type="match status" value="1"/>
</dbReference>
<accession>A0A2J6WG95</accession>
<dbReference type="Gene3D" id="3.10.20.580">
    <property type="match status" value="1"/>
</dbReference>
<gene>
    <name evidence="8" type="ORF">C0187_07260</name>
</gene>
<dbReference type="PANTHER" id="PTHR43694:SF1">
    <property type="entry name" value="RIBONUCLEASE J"/>
    <property type="match status" value="1"/>
</dbReference>
<keyword evidence="1" id="KW-0540">Nuclease</keyword>
<evidence type="ECO:0000256" key="5">
    <source>
        <dbReference type="ARBA" id="ARBA00022839"/>
    </source>
</evidence>
<dbReference type="RefSeq" id="WP_424606197.1">
    <property type="nucleotide sequence ID" value="NZ_JBNAVA010000013.1"/>
</dbReference>
<dbReference type="InterPro" id="IPR011108">
    <property type="entry name" value="RMMBL"/>
</dbReference>
<keyword evidence="4" id="KW-0862">Zinc</keyword>
<keyword evidence="5" id="KW-0269">Exonuclease</keyword>
<dbReference type="PANTHER" id="PTHR43694">
    <property type="entry name" value="RIBONUCLEASE J"/>
    <property type="match status" value="1"/>
</dbReference>
<reference evidence="8 9" key="1">
    <citation type="submission" date="2018-01" db="EMBL/GenBank/DDBJ databases">
        <title>Metagenomic assembled genomes from two thermal pools in the Uzon Caldera, Kamchatka, Russia.</title>
        <authorList>
            <person name="Wilkins L."/>
            <person name="Ettinger C."/>
        </authorList>
    </citation>
    <scope>NUCLEOTIDE SEQUENCE [LARGE SCALE GENOMIC DNA]</scope>
    <source>
        <strain evidence="8">ZAV-05</strain>
    </source>
</reference>
<evidence type="ECO:0000256" key="3">
    <source>
        <dbReference type="ARBA" id="ARBA00022801"/>
    </source>
</evidence>
<proteinExistence type="predicted"/>
<dbReference type="EMBL" id="PNIN01000075">
    <property type="protein sequence ID" value="PMP69357.1"/>
    <property type="molecule type" value="Genomic_DNA"/>
</dbReference>
<evidence type="ECO:0000256" key="2">
    <source>
        <dbReference type="ARBA" id="ARBA00022723"/>
    </source>
</evidence>
<evidence type="ECO:0000256" key="1">
    <source>
        <dbReference type="ARBA" id="ARBA00022722"/>
    </source>
</evidence>
<evidence type="ECO:0000313" key="8">
    <source>
        <dbReference type="EMBL" id="PMP69357.1"/>
    </source>
</evidence>
<name>A0A2J6WG95_9BACT</name>
<dbReference type="InterPro" id="IPR042173">
    <property type="entry name" value="RNase_J_2"/>
</dbReference>
<dbReference type="InterPro" id="IPR001279">
    <property type="entry name" value="Metallo-B-lactamas"/>
</dbReference>
<dbReference type="Gene3D" id="3.60.15.10">
    <property type="entry name" value="Ribonuclease Z/Hydroxyacylglutathione hydrolase-like"/>
    <property type="match status" value="1"/>
</dbReference>
<comment type="caution">
    <text evidence="8">The sequence shown here is derived from an EMBL/GenBank/DDBJ whole genome shotgun (WGS) entry which is preliminary data.</text>
</comment>
<dbReference type="InterPro" id="IPR055132">
    <property type="entry name" value="RNase_J_b_CASP"/>
</dbReference>
<evidence type="ECO:0000259" key="7">
    <source>
        <dbReference type="SMART" id="SM00849"/>
    </source>
</evidence>
<keyword evidence="6" id="KW-0694">RNA-binding</keyword>
<sequence length="534" mass="61711">MKFSVTFLGGVGEIGGNCYLYETENSAIIVDCGLKFFQSEFIGIDFTIPDFRYLERVREKLKGVVITHGHEDHIGALPYFLKFFPLPIYAGSYAIRLIKHKIAQSKYRPKSFNTVADGETIILGDFQINFLEVNHSIPNSFFLIMDVDSKKYIHCGDFRVEKNPLIGKPFPFERLEEYKGDVEALFIDCTNVFNTSTEEEESNLLEKFVDIFKNSKGRVFFTTFSTNISRIKLVLEACKITGRKLLVEGNAFSKNINISRELSYLQIPENLIIPIEKIDYYEPEQLCIIITGCQGEPNSSLFKVAMMERKKLKINPSDTFVFSSTTIPGNEKNINRVINEIYLHNGNVIRGMHISGHATQNHILNVIHTVSPKWTIPIHGEIAHQRLLEKIIYEKKLSNPIFVRNGDKITFSNDEYCISPTPTGTIYIDQRGGFEYDDELFKEKKQLSRDGMIIVFYSKNRVILETFGFRLTDELDIKIKRYINDSMEKLKDITDEDFDLKSTISSLVRRYFKKNFEKRPIVKTITLEDYDEYI</sequence>
<dbReference type="GO" id="GO:0046872">
    <property type="term" value="F:metal ion binding"/>
    <property type="evidence" value="ECO:0007669"/>
    <property type="project" value="UniProtKB-KW"/>
</dbReference>
<dbReference type="CDD" id="cd07714">
    <property type="entry name" value="RNaseJ_MBL-fold"/>
    <property type="match status" value="1"/>
</dbReference>
<dbReference type="Pfam" id="PF22505">
    <property type="entry name" value="RNase_J_b_CASP"/>
    <property type="match status" value="1"/>
</dbReference>
<evidence type="ECO:0000313" key="9">
    <source>
        <dbReference type="Proteomes" id="UP000242881"/>
    </source>
</evidence>
<keyword evidence="2" id="KW-0479">Metal-binding</keyword>
<dbReference type="SUPFAM" id="SSF56281">
    <property type="entry name" value="Metallo-hydrolase/oxidoreductase"/>
    <property type="match status" value="1"/>
</dbReference>
<dbReference type="Proteomes" id="UP000242881">
    <property type="component" value="Unassembled WGS sequence"/>
</dbReference>
<evidence type="ECO:0000256" key="4">
    <source>
        <dbReference type="ARBA" id="ARBA00022833"/>
    </source>
</evidence>
<keyword evidence="3" id="KW-0378">Hydrolase</keyword>
<organism evidence="8 9">
    <name type="scientific">Calditerrivibrio nitroreducens</name>
    <dbReference type="NCBI Taxonomy" id="477976"/>
    <lineage>
        <taxon>Bacteria</taxon>
        <taxon>Pseudomonadati</taxon>
        <taxon>Deferribacterota</taxon>
        <taxon>Deferribacteres</taxon>
        <taxon>Deferribacterales</taxon>
        <taxon>Calditerrivibrionaceae</taxon>
    </lineage>
</organism>
<dbReference type="GO" id="GO:0004527">
    <property type="term" value="F:exonuclease activity"/>
    <property type="evidence" value="ECO:0007669"/>
    <property type="project" value="UniProtKB-KW"/>
</dbReference>
<evidence type="ECO:0000256" key="6">
    <source>
        <dbReference type="ARBA" id="ARBA00022884"/>
    </source>
</evidence>
<protein>
    <recommendedName>
        <fullName evidence="7">Metallo-beta-lactamase domain-containing protein</fullName>
    </recommendedName>
</protein>
<dbReference type="AlphaFoldDB" id="A0A2J6WG95"/>